<keyword evidence="1" id="KW-0812">Transmembrane</keyword>
<keyword evidence="1" id="KW-0472">Membrane</keyword>
<sequence>MNIAALPRIDEHMTVVAAEGGAVWHALGETLEQSFGRPRSTRYARLVGVADRTASGPRPLAAGSAFPGFRVADAVPGRELVLVGRHHFSTYALVFRLEEATPGRTRLRAEARARFPGPGGALYRLLVIGTGAHALLTGRLLAAVRRRAEQVR</sequence>
<dbReference type="SUPFAM" id="SSF55961">
    <property type="entry name" value="Bet v1-like"/>
    <property type="match status" value="1"/>
</dbReference>
<keyword evidence="1" id="KW-1133">Transmembrane helix</keyword>
<gene>
    <name evidence="2" type="ORF">QFZ22_008167</name>
</gene>
<accession>A0AAW8FQ04</accession>
<reference evidence="2" key="1">
    <citation type="submission" date="2023-07" db="EMBL/GenBank/DDBJ databases">
        <title>Comparative genomics of wheat-associated soil bacteria to identify genetic determinants of phenazine resistance.</title>
        <authorList>
            <person name="Mouncey N."/>
        </authorList>
    </citation>
    <scope>NUCLEOTIDE SEQUENCE</scope>
    <source>
        <strain evidence="2">V4I22</strain>
    </source>
</reference>
<name>A0AAW8FQ04_9ACTN</name>
<comment type="caution">
    <text evidence="2">The sequence shown here is derived from an EMBL/GenBank/DDBJ whole genome shotgun (WGS) entry which is preliminary data.</text>
</comment>
<dbReference type="RefSeq" id="WP_306984319.1">
    <property type="nucleotide sequence ID" value="NZ_JAUSZV010000005.1"/>
</dbReference>
<evidence type="ECO:0000256" key="1">
    <source>
        <dbReference type="SAM" id="Phobius"/>
    </source>
</evidence>
<feature type="transmembrane region" description="Helical" evidence="1">
    <location>
        <begin position="121"/>
        <end position="142"/>
    </location>
</feature>
<protein>
    <recommendedName>
        <fullName evidence="4">DUF2867 domain-containing protein</fullName>
    </recommendedName>
</protein>
<organism evidence="2 3">
    <name type="scientific">Streptomyces canus</name>
    <dbReference type="NCBI Taxonomy" id="58343"/>
    <lineage>
        <taxon>Bacteria</taxon>
        <taxon>Bacillati</taxon>
        <taxon>Actinomycetota</taxon>
        <taxon>Actinomycetes</taxon>
        <taxon>Kitasatosporales</taxon>
        <taxon>Streptomycetaceae</taxon>
        <taxon>Streptomyces</taxon>
        <taxon>Streptomyces aurantiacus group</taxon>
    </lineage>
</organism>
<dbReference type="Proteomes" id="UP001234216">
    <property type="component" value="Unassembled WGS sequence"/>
</dbReference>
<dbReference type="EMBL" id="JAUSZV010000005">
    <property type="protein sequence ID" value="MDQ0912182.1"/>
    <property type="molecule type" value="Genomic_DNA"/>
</dbReference>
<evidence type="ECO:0000313" key="3">
    <source>
        <dbReference type="Proteomes" id="UP001234216"/>
    </source>
</evidence>
<proteinExistence type="predicted"/>
<evidence type="ECO:0008006" key="4">
    <source>
        <dbReference type="Google" id="ProtNLM"/>
    </source>
</evidence>
<evidence type="ECO:0000313" key="2">
    <source>
        <dbReference type="EMBL" id="MDQ0912182.1"/>
    </source>
</evidence>
<dbReference type="AlphaFoldDB" id="A0AAW8FQ04"/>